<accession>A0ABR6BZM2</accession>
<gene>
    <name evidence="1" type="ORF">BC739_009350</name>
</gene>
<protein>
    <submittedName>
        <fullName evidence="1">Uncharacterized protein</fullName>
    </submittedName>
</protein>
<sequence length="261" mass="28705">MRGWTRRQCARIIAAARRVPVLSPERPWVVQFDGHTVRLYEKVGQERHDSAGLDRLLTCGMALVAVVHAVRELGWQVEVDLDQDPAAPDLVAAVVPTEHRVSPLSVPPCLREARLELINDRGRVAALAAVLLDASRRLDGDHLCARELAPWLTQATRARVTVPAHRHVTVEPYPDAVCAIAANLLARPMVIAVTDGDDRRDHVLAGAAMQLAAEDLRQWGMSLHPVVRPMHLRDLRLRLMTELGLGGFPQALLGLSPPVTC</sequence>
<proteinExistence type="predicted"/>
<evidence type="ECO:0000313" key="2">
    <source>
        <dbReference type="Proteomes" id="UP000517916"/>
    </source>
</evidence>
<dbReference type="EMBL" id="JACJID010000010">
    <property type="protein sequence ID" value="MBA8932091.1"/>
    <property type="molecule type" value="Genomic_DNA"/>
</dbReference>
<comment type="caution">
    <text evidence="1">The sequence shown here is derived from an EMBL/GenBank/DDBJ whole genome shotgun (WGS) entry which is preliminary data.</text>
</comment>
<organism evidence="1 2">
    <name type="scientific">Kutzneria viridogrisea</name>
    <dbReference type="NCBI Taxonomy" id="47990"/>
    <lineage>
        <taxon>Bacteria</taxon>
        <taxon>Bacillati</taxon>
        <taxon>Actinomycetota</taxon>
        <taxon>Actinomycetes</taxon>
        <taxon>Pseudonocardiales</taxon>
        <taxon>Pseudonocardiaceae</taxon>
        <taxon>Kutzneria</taxon>
    </lineage>
</organism>
<name>A0ABR6BZM2_9PSEU</name>
<reference evidence="1 2" key="1">
    <citation type="submission" date="2020-08" db="EMBL/GenBank/DDBJ databases">
        <title>Genomic Encyclopedia of Archaeal and Bacterial Type Strains, Phase II (KMG-II): from individual species to whole genera.</title>
        <authorList>
            <person name="Goeker M."/>
        </authorList>
    </citation>
    <scope>NUCLEOTIDE SEQUENCE [LARGE SCALE GENOMIC DNA]</scope>
    <source>
        <strain evidence="1 2">DSM 43850</strain>
    </source>
</reference>
<evidence type="ECO:0000313" key="1">
    <source>
        <dbReference type="EMBL" id="MBA8932091.1"/>
    </source>
</evidence>
<dbReference type="RefSeq" id="WP_025357061.1">
    <property type="nucleotide sequence ID" value="NZ_BAAABQ010000072.1"/>
</dbReference>
<dbReference type="Proteomes" id="UP000517916">
    <property type="component" value="Unassembled WGS sequence"/>
</dbReference>
<dbReference type="Gene3D" id="3.40.109.10">
    <property type="entry name" value="NADH Oxidase"/>
    <property type="match status" value="1"/>
</dbReference>
<dbReference type="InterPro" id="IPR000415">
    <property type="entry name" value="Nitroreductase-like"/>
</dbReference>
<keyword evidence="2" id="KW-1185">Reference proteome</keyword>